<dbReference type="AlphaFoldDB" id="A0A919GGB6"/>
<protein>
    <submittedName>
        <fullName evidence="2">Uncharacterized protein</fullName>
    </submittedName>
</protein>
<evidence type="ECO:0000313" key="3">
    <source>
        <dbReference type="Proteomes" id="UP000617734"/>
    </source>
</evidence>
<evidence type="ECO:0000313" key="2">
    <source>
        <dbReference type="EMBL" id="GHH84170.1"/>
    </source>
</evidence>
<reference evidence="2" key="1">
    <citation type="journal article" date="2014" name="Int. J. Syst. Evol. Microbiol.">
        <title>Complete genome sequence of Corynebacterium casei LMG S-19264T (=DSM 44701T), isolated from a smear-ripened cheese.</title>
        <authorList>
            <consortium name="US DOE Joint Genome Institute (JGI-PGF)"/>
            <person name="Walter F."/>
            <person name="Albersmeier A."/>
            <person name="Kalinowski J."/>
            <person name="Ruckert C."/>
        </authorList>
    </citation>
    <scope>NUCLEOTIDE SEQUENCE</scope>
    <source>
        <strain evidence="2">JCM 4646</strain>
    </source>
</reference>
<feature type="region of interest" description="Disordered" evidence="1">
    <location>
        <begin position="103"/>
        <end position="127"/>
    </location>
</feature>
<dbReference type="EMBL" id="BNBO01000071">
    <property type="protein sequence ID" value="GHH84170.1"/>
    <property type="molecule type" value="Genomic_DNA"/>
</dbReference>
<sequence>MAMPVAAYGTFAAASDRMGHVAVPLSGRLVRHGRGDEAIEQIRTHPEGDTWYAAWSRSELLATAGRAEEALAVLERHPAGNASLRAGLLVGLRRIGEAVQVLQQGPPPEPADDPRADTGTCSTEPPF</sequence>
<keyword evidence="3" id="KW-1185">Reference proteome</keyword>
<dbReference type="Proteomes" id="UP000617734">
    <property type="component" value="Unassembled WGS sequence"/>
</dbReference>
<evidence type="ECO:0000256" key="1">
    <source>
        <dbReference type="SAM" id="MobiDB-lite"/>
    </source>
</evidence>
<name>A0A919GGB6_9ACTN</name>
<reference evidence="2" key="2">
    <citation type="submission" date="2020-09" db="EMBL/GenBank/DDBJ databases">
        <authorList>
            <person name="Sun Q."/>
            <person name="Ohkuma M."/>
        </authorList>
    </citation>
    <scope>NUCLEOTIDE SEQUENCE</scope>
    <source>
        <strain evidence="2">JCM 4646</strain>
    </source>
</reference>
<proteinExistence type="predicted"/>
<gene>
    <name evidence="2" type="ORF">GCM10018781_72930</name>
</gene>
<accession>A0A919GGB6</accession>
<organism evidence="2 3">
    <name type="scientific">Kitasatospora indigofera</name>
    <dbReference type="NCBI Taxonomy" id="67307"/>
    <lineage>
        <taxon>Bacteria</taxon>
        <taxon>Bacillati</taxon>
        <taxon>Actinomycetota</taxon>
        <taxon>Actinomycetes</taxon>
        <taxon>Kitasatosporales</taxon>
        <taxon>Streptomycetaceae</taxon>
        <taxon>Kitasatospora</taxon>
    </lineage>
</organism>
<comment type="caution">
    <text evidence="2">The sequence shown here is derived from an EMBL/GenBank/DDBJ whole genome shotgun (WGS) entry which is preliminary data.</text>
</comment>